<dbReference type="AlphaFoldDB" id="A0A918C520"/>
<organism evidence="1 2">
    <name type="scientific">Streptomyces aurantiogriseus</name>
    <dbReference type="NCBI Taxonomy" id="66870"/>
    <lineage>
        <taxon>Bacteria</taxon>
        <taxon>Bacillati</taxon>
        <taxon>Actinomycetota</taxon>
        <taxon>Actinomycetes</taxon>
        <taxon>Kitasatosporales</taxon>
        <taxon>Streptomycetaceae</taxon>
        <taxon>Streptomyces</taxon>
    </lineage>
</organism>
<protein>
    <submittedName>
        <fullName evidence="1">Uncharacterized protein</fullName>
    </submittedName>
</protein>
<proteinExistence type="predicted"/>
<reference evidence="1" key="2">
    <citation type="submission" date="2020-09" db="EMBL/GenBank/DDBJ databases">
        <authorList>
            <person name="Sun Q."/>
            <person name="Ohkuma M."/>
        </authorList>
    </citation>
    <scope>NUCLEOTIDE SEQUENCE</scope>
    <source>
        <strain evidence="1">JCM 4346</strain>
    </source>
</reference>
<evidence type="ECO:0000313" key="2">
    <source>
        <dbReference type="Proteomes" id="UP000658320"/>
    </source>
</evidence>
<name>A0A918C520_9ACTN</name>
<reference evidence="1" key="1">
    <citation type="journal article" date="2014" name="Int. J. Syst. Evol. Microbiol.">
        <title>Complete genome sequence of Corynebacterium casei LMG S-19264T (=DSM 44701T), isolated from a smear-ripened cheese.</title>
        <authorList>
            <consortium name="US DOE Joint Genome Institute (JGI-PGF)"/>
            <person name="Walter F."/>
            <person name="Albersmeier A."/>
            <person name="Kalinowski J."/>
            <person name="Ruckert C."/>
        </authorList>
    </citation>
    <scope>NUCLEOTIDE SEQUENCE</scope>
    <source>
        <strain evidence="1">JCM 4346</strain>
    </source>
</reference>
<gene>
    <name evidence="1" type="ORF">GCM10010251_22410</name>
</gene>
<dbReference type="EMBL" id="BMSX01000004">
    <property type="protein sequence ID" value="GGR06188.1"/>
    <property type="molecule type" value="Genomic_DNA"/>
</dbReference>
<accession>A0A918C520</accession>
<sequence length="77" mass="8443">MKQPGVQVGVQVGQVWADNDKRGEGRTVRVDEVDVRYAYCTVLTAATPGGRTGHRTRIALERMRPTSTGYRLLDGAP</sequence>
<evidence type="ECO:0000313" key="1">
    <source>
        <dbReference type="EMBL" id="GGR06188.1"/>
    </source>
</evidence>
<keyword evidence="2" id="KW-1185">Reference proteome</keyword>
<comment type="caution">
    <text evidence="1">The sequence shown here is derived from an EMBL/GenBank/DDBJ whole genome shotgun (WGS) entry which is preliminary data.</text>
</comment>
<dbReference type="Proteomes" id="UP000658320">
    <property type="component" value="Unassembled WGS sequence"/>
</dbReference>
<dbReference type="RefSeq" id="WP_189934900.1">
    <property type="nucleotide sequence ID" value="NZ_BMSX01000004.1"/>
</dbReference>